<evidence type="ECO:0000313" key="6">
    <source>
        <dbReference type="EMBL" id="GFQ87577.1"/>
    </source>
</evidence>
<dbReference type="AlphaFoldDB" id="A0A8X6FRQ3"/>
<protein>
    <submittedName>
        <fullName evidence="6">Prokineticin domain-containing protein</fullName>
    </submittedName>
</protein>
<evidence type="ECO:0000313" key="7">
    <source>
        <dbReference type="Proteomes" id="UP000887116"/>
    </source>
</evidence>
<feature type="signal peptide" evidence="4">
    <location>
        <begin position="1"/>
        <end position="18"/>
    </location>
</feature>
<feature type="domain" description="Prokineticin" evidence="5">
    <location>
        <begin position="4"/>
        <end position="84"/>
    </location>
</feature>
<keyword evidence="7" id="KW-1185">Reference proteome</keyword>
<evidence type="ECO:0000256" key="1">
    <source>
        <dbReference type="ARBA" id="ARBA00004613"/>
    </source>
</evidence>
<keyword evidence="2" id="KW-0964">Secreted</keyword>
<evidence type="ECO:0000256" key="4">
    <source>
        <dbReference type="SAM" id="SignalP"/>
    </source>
</evidence>
<dbReference type="Proteomes" id="UP000887116">
    <property type="component" value="Unassembled WGS sequence"/>
</dbReference>
<dbReference type="Gene3D" id="2.10.80.10">
    <property type="entry name" value="Lipase, subunit A"/>
    <property type="match status" value="1"/>
</dbReference>
<sequence>MKWVILALVVVSFSQVLAKKCKKAEDCEEGECCVNYVLVPIFGGRCQKLRSEGQVCTIVEKEDEEEPDMYHFLCPCKEGLKCVADRNVKIGEHIIFKRPVCVVPGEEGNKDNTESPDIETE</sequence>
<evidence type="ECO:0000256" key="2">
    <source>
        <dbReference type="ARBA" id="ARBA00022525"/>
    </source>
</evidence>
<dbReference type="OrthoDB" id="6416391at2759"/>
<keyword evidence="4" id="KW-0732">Signal</keyword>
<organism evidence="6 7">
    <name type="scientific">Trichonephila clavata</name>
    <name type="common">Joro spider</name>
    <name type="synonym">Nephila clavata</name>
    <dbReference type="NCBI Taxonomy" id="2740835"/>
    <lineage>
        <taxon>Eukaryota</taxon>
        <taxon>Metazoa</taxon>
        <taxon>Ecdysozoa</taxon>
        <taxon>Arthropoda</taxon>
        <taxon>Chelicerata</taxon>
        <taxon>Arachnida</taxon>
        <taxon>Araneae</taxon>
        <taxon>Araneomorphae</taxon>
        <taxon>Entelegynae</taxon>
        <taxon>Araneoidea</taxon>
        <taxon>Nephilidae</taxon>
        <taxon>Trichonephila</taxon>
    </lineage>
</organism>
<dbReference type="Pfam" id="PF06607">
    <property type="entry name" value="Prokineticin"/>
    <property type="match status" value="1"/>
</dbReference>
<reference evidence="6" key="1">
    <citation type="submission" date="2020-07" db="EMBL/GenBank/DDBJ databases">
        <title>Multicomponent nature underlies the extraordinary mechanical properties of spider dragline silk.</title>
        <authorList>
            <person name="Kono N."/>
            <person name="Nakamura H."/>
            <person name="Mori M."/>
            <person name="Yoshida Y."/>
            <person name="Ohtoshi R."/>
            <person name="Malay A.D."/>
            <person name="Moran D.A.P."/>
            <person name="Tomita M."/>
            <person name="Numata K."/>
            <person name="Arakawa K."/>
        </authorList>
    </citation>
    <scope>NUCLEOTIDE SEQUENCE</scope>
</reference>
<comment type="subcellular location">
    <subcellularLocation>
        <location evidence="1">Secreted</location>
    </subcellularLocation>
</comment>
<evidence type="ECO:0000256" key="3">
    <source>
        <dbReference type="ARBA" id="ARBA00023157"/>
    </source>
</evidence>
<dbReference type="InterPro" id="IPR023569">
    <property type="entry name" value="Prokineticin_domain"/>
</dbReference>
<gene>
    <name evidence="6" type="primary">NCL1_03908</name>
    <name evidence="6" type="ORF">TNCT_627711</name>
</gene>
<comment type="caution">
    <text evidence="6">The sequence shown here is derived from an EMBL/GenBank/DDBJ whole genome shotgun (WGS) entry which is preliminary data.</text>
</comment>
<name>A0A8X6FRQ3_TRICU</name>
<dbReference type="GO" id="GO:0005576">
    <property type="term" value="C:extracellular region"/>
    <property type="evidence" value="ECO:0007669"/>
    <property type="project" value="UniProtKB-SubCell"/>
</dbReference>
<proteinExistence type="predicted"/>
<keyword evidence="3" id="KW-1015">Disulfide bond</keyword>
<accession>A0A8X6FRQ3</accession>
<evidence type="ECO:0000259" key="5">
    <source>
        <dbReference type="Pfam" id="PF06607"/>
    </source>
</evidence>
<dbReference type="EMBL" id="BMAO01023244">
    <property type="protein sequence ID" value="GFQ87577.1"/>
    <property type="molecule type" value="Genomic_DNA"/>
</dbReference>
<feature type="chain" id="PRO_5036475853" evidence="4">
    <location>
        <begin position="19"/>
        <end position="121"/>
    </location>
</feature>